<accession>A0A378ZQV7</accession>
<evidence type="ECO:0000259" key="2">
    <source>
        <dbReference type="PROSITE" id="PS50883"/>
    </source>
</evidence>
<feature type="transmembrane region" description="Helical" evidence="1">
    <location>
        <begin position="112"/>
        <end position="132"/>
    </location>
</feature>
<dbReference type="InterPro" id="IPR001633">
    <property type="entry name" value="EAL_dom"/>
</dbReference>
<dbReference type="Pfam" id="PF00563">
    <property type="entry name" value="EAL"/>
    <property type="match status" value="1"/>
</dbReference>
<reference evidence="3 4" key="1">
    <citation type="submission" date="2018-06" db="EMBL/GenBank/DDBJ databases">
        <authorList>
            <consortium name="Pathogen Informatics"/>
            <person name="Doyle S."/>
        </authorList>
    </citation>
    <scope>NUCLEOTIDE SEQUENCE [LARGE SCALE GENOMIC DNA]</scope>
    <source>
        <strain evidence="3 4">NCTC13350</strain>
    </source>
</reference>
<sequence>MPKILSKIFRNLDLSRADVSEWTPAGRYNLRIRLLIVYGGAVTVAVSAAWCVFYLLYGALFHATYAGLSALSGAVMMLLALRFHLRAAAIVMSHAVLVTTLLGSFFDVPPDGQVRAVHFNLFPIVAATFLVFSHEGLYLRVLLPAFGVLSFLVISLGMAPLPPQELVSPVAGLTAVVWLHTITGILGLCVVAIALQTSVSARHAMEGEIRRAIARGEFHLQYQPQADAGGRILGAEALLRWKHGKKGNIPPGEFIPLAEETGLIIPIGEWVLRTACAQLAAWAASPLTARLTVSVNVSASQFRQPDFVEQVRSIVRLSGARPELLKLELTESALAEDAEIAGSKMRALKELGISWSLDDFGTGYSSLSTLKQLPFDQLKIDQSFVRDLLNDDRNLAIVSTILQLGQSLGLEIIAEGVETQAQFALLQQAGCSSFQGYLFSRPVSPGSLADLIEQGPAGLRRTVPDFAPMRAAELATT</sequence>
<evidence type="ECO:0000256" key="1">
    <source>
        <dbReference type="SAM" id="Phobius"/>
    </source>
</evidence>
<feature type="domain" description="EAL" evidence="2">
    <location>
        <begin position="202"/>
        <end position="456"/>
    </location>
</feature>
<dbReference type="InterPro" id="IPR050706">
    <property type="entry name" value="Cyclic-di-GMP_PDE-like"/>
</dbReference>
<dbReference type="AlphaFoldDB" id="A0A378ZQV7"/>
<dbReference type="SMART" id="SM00052">
    <property type="entry name" value="EAL"/>
    <property type="match status" value="1"/>
</dbReference>
<dbReference type="InterPro" id="IPR035919">
    <property type="entry name" value="EAL_sf"/>
</dbReference>
<name>A0A378ZQV7_9HYPH</name>
<dbReference type="PROSITE" id="PS50883">
    <property type="entry name" value="EAL"/>
    <property type="match status" value="1"/>
</dbReference>
<protein>
    <submittedName>
        <fullName evidence="3">Bacteriophytochrome cph2</fullName>
    </submittedName>
</protein>
<dbReference type="CDD" id="cd01948">
    <property type="entry name" value="EAL"/>
    <property type="match status" value="1"/>
</dbReference>
<feature type="transmembrane region" description="Helical" evidence="1">
    <location>
        <begin position="137"/>
        <end position="158"/>
    </location>
</feature>
<dbReference type="PANTHER" id="PTHR33121">
    <property type="entry name" value="CYCLIC DI-GMP PHOSPHODIESTERASE PDEF"/>
    <property type="match status" value="1"/>
</dbReference>
<dbReference type="GO" id="GO:0071111">
    <property type="term" value="F:cyclic-guanylate-specific phosphodiesterase activity"/>
    <property type="evidence" value="ECO:0007669"/>
    <property type="project" value="InterPro"/>
</dbReference>
<dbReference type="FunFam" id="3.20.20.450:FF:000001">
    <property type="entry name" value="Cyclic di-GMP phosphodiesterase yahA"/>
    <property type="match status" value="1"/>
</dbReference>
<feature type="transmembrane region" description="Helical" evidence="1">
    <location>
        <begin position="35"/>
        <end position="57"/>
    </location>
</feature>
<dbReference type="Proteomes" id="UP000255000">
    <property type="component" value="Unassembled WGS sequence"/>
</dbReference>
<dbReference type="EMBL" id="UGSK01000001">
    <property type="protein sequence ID" value="SUA99594.1"/>
    <property type="molecule type" value="Genomic_DNA"/>
</dbReference>
<feature type="transmembrane region" description="Helical" evidence="1">
    <location>
        <begin position="63"/>
        <end position="81"/>
    </location>
</feature>
<keyword evidence="1" id="KW-0472">Membrane</keyword>
<evidence type="ECO:0000313" key="3">
    <source>
        <dbReference type="EMBL" id="SUA99594.1"/>
    </source>
</evidence>
<organism evidence="3 4">
    <name type="scientific">Pannonibacter phragmitetus</name>
    <dbReference type="NCBI Taxonomy" id="121719"/>
    <lineage>
        <taxon>Bacteria</taxon>
        <taxon>Pseudomonadati</taxon>
        <taxon>Pseudomonadota</taxon>
        <taxon>Alphaproteobacteria</taxon>
        <taxon>Hyphomicrobiales</taxon>
        <taxon>Stappiaceae</taxon>
        <taxon>Pannonibacter</taxon>
    </lineage>
</organism>
<dbReference type="PANTHER" id="PTHR33121:SF70">
    <property type="entry name" value="SIGNALING PROTEIN YKOW"/>
    <property type="match status" value="1"/>
</dbReference>
<proteinExistence type="predicted"/>
<dbReference type="SUPFAM" id="SSF141868">
    <property type="entry name" value="EAL domain-like"/>
    <property type="match status" value="1"/>
</dbReference>
<gene>
    <name evidence="3" type="primary">cph2_2</name>
    <name evidence="3" type="ORF">NCTC13350_00494</name>
</gene>
<feature type="transmembrane region" description="Helical" evidence="1">
    <location>
        <begin position="170"/>
        <end position="195"/>
    </location>
</feature>
<evidence type="ECO:0000313" key="4">
    <source>
        <dbReference type="Proteomes" id="UP000255000"/>
    </source>
</evidence>
<dbReference type="Gene3D" id="3.20.20.450">
    <property type="entry name" value="EAL domain"/>
    <property type="match status" value="1"/>
</dbReference>
<keyword evidence="1" id="KW-0812">Transmembrane</keyword>
<feature type="transmembrane region" description="Helical" evidence="1">
    <location>
        <begin position="88"/>
        <end position="106"/>
    </location>
</feature>
<keyword evidence="1" id="KW-1133">Transmembrane helix</keyword>